<keyword evidence="4" id="KW-1185">Reference proteome</keyword>
<feature type="domain" description="Sieve element occlusion N-terminal" evidence="1">
    <location>
        <begin position="81"/>
        <end position="352"/>
    </location>
</feature>
<dbReference type="STRING" id="106549.A0A540MPQ3"/>
<dbReference type="InterPro" id="IPR027944">
    <property type="entry name" value="SEO_C"/>
</dbReference>
<name>A0A540MPQ3_MALBA</name>
<accession>A0A540MPQ3</accession>
<evidence type="ECO:0000313" key="3">
    <source>
        <dbReference type="EMBL" id="TQE00776.1"/>
    </source>
</evidence>
<dbReference type="PANTHER" id="PTHR33232">
    <property type="entry name" value="PROTEIN SIEVE ELEMENT OCCLUSION B-LIKE"/>
    <property type="match status" value="1"/>
</dbReference>
<feature type="domain" description="Sieve element occlusion C-terminal" evidence="2">
    <location>
        <begin position="512"/>
        <end position="584"/>
    </location>
</feature>
<sequence>MNMVINRGTGQQCTARNSPLAFVLKPSFRVLPSAFFPRVKPVSHFPLTMLGIAQNVVSKVASTVATTAQHIEGELSLFTMSDNKILELIYATHVHEDDSFDVDSLFLVTENIIKRSTQIVDNIVQGTQVHVETIDEKPPKATFSSPLCTLKSIGCEMSCKPPGEEIAHKSTLAILNKLSTYSWEAKAVLAFAAFALEYGEFWFLAQTQQSDLLAKSVAILKRVPVLLKPADLQKRRQAVVELNVLIKTTLQVIECIFELEKLSAYDPKDVPALAIAMDHIPVDVYWSIITIFSCAIKINLLTSDEEKPYDLSQFAQKIHYILNKLKMQLLICKKQIEEAETYRKLRKLFQTPAEVMEVFKALIFTKDTVQPIIDGSTNKTVSIDVLRRKYVLLFISTLDISDDDISVMQPVYEGTKKDDKYKIVWIPIVEQWTDDLRKKFEVLRAKMPWYTVQYFAPVAGVRFIKEEWHFKGKPAVVVMNPQGKVENTNALHLIRIHGMKAFPFHKGIEDTLTNDKEWITPIVNDIHPTIQTWIKEEKYIFFYGGKDNDWIQQFTKKATTIANDPFIKELKINIELFCVGKSPKGGEDLGILGRFWNGIESLFFTKVNKQTDTVTKEVQKLLSYKNEGGWAVLTKGSTVVVSGHGFTILKVLDDFDTWKNFIKEKGFEFSFKAYYEKVIQTMRHCCRLDIPSVAGKVPETMKCPECPRTMETFVSYKCCHTDSPINAHH</sequence>
<comment type="caution">
    <text evidence="3">The sequence shown here is derived from an EMBL/GenBank/DDBJ whole genome shotgun (WGS) entry which is preliminary data.</text>
</comment>
<dbReference type="InterPro" id="IPR039299">
    <property type="entry name" value="SEOA"/>
</dbReference>
<dbReference type="Proteomes" id="UP000315295">
    <property type="component" value="Unassembled WGS sequence"/>
</dbReference>
<dbReference type="Gene3D" id="3.40.30.10">
    <property type="entry name" value="Glutaredoxin"/>
    <property type="match status" value="1"/>
</dbReference>
<dbReference type="PANTHER" id="PTHR33232:SF18">
    <property type="entry name" value="PROTEIN SIEVE ELEMENT OCCLUSION B-LIKE"/>
    <property type="match status" value="1"/>
</dbReference>
<reference evidence="3 4" key="1">
    <citation type="journal article" date="2019" name="G3 (Bethesda)">
        <title>Sequencing of a Wild Apple (Malus baccata) Genome Unravels the Differences Between Cultivated and Wild Apple Species Regarding Disease Resistance and Cold Tolerance.</title>
        <authorList>
            <person name="Chen X."/>
        </authorList>
    </citation>
    <scope>NUCLEOTIDE SEQUENCE [LARGE SCALE GENOMIC DNA]</scope>
    <source>
        <strain evidence="4">cv. Shandingzi</strain>
        <tissue evidence="3">Leaves</tissue>
    </source>
</reference>
<dbReference type="AlphaFoldDB" id="A0A540MPQ3"/>
<gene>
    <name evidence="3" type="ORF">C1H46_013571</name>
</gene>
<evidence type="ECO:0000259" key="2">
    <source>
        <dbReference type="Pfam" id="PF14577"/>
    </source>
</evidence>
<proteinExistence type="predicted"/>
<dbReference type="Pfam" id="PF14577">
    <property type="entry name" value="SEO_C"/>
    <property type="match status" value="2"/>
</dbReference>
<dbReference type="EMBL" id="VIEB01000206">
    <property type="protein sequence ID" value="TQE00776.1"/>
    <property type="molecule type" value="Genomic_DNA"/>
</dbReference>
<feature type="domain" description="Sieve element occlusion C-terminal" evidence="2">
    <location>
        <begin position="594"/>
        <end position="720"/>
    </location>
</feature>
<evidence type="ECO:0000313" key="4">
    <source>
        <dbReference type="Proteomes" id="UP000315295"/>
    </source>
</evidence>
<evidence type="ECO:0000259" key="1">
    <source>
        <dbReference type="Pfam" id="PF14576"/>
    </source>
</evidence>
<organism evidence="3 4">
    <name type="scientific">Malus baccata</name>
    <name type="common">Siberian crab apple</name>
    <name type="synonym">Pyrus baccata</name>
    <dbReference type="NCBI Taxonomy" id="106549"/>
    <lineage>
        <taxon>Eukaryota</taxon>
        <taxon>Viridiplantae</taxon>
        <taxon>Streptophyta</taxon>
        <taxon>Embryophyta</taxon>
        <taxon>Tracheophyta</taxon>
        <taxon>Spermatophyta</taxon>
        <taxon>Magnoliopsida</taxon>
        <taxon>eudicotyledons</taxon>
        <taxon>Gunneridae</taxon>
        <taxon>Pentapetalae</taxon>
        <taxon>rosids</taxon>
        <taxon>fabids</taxon>
        <taxon>Rosales</taxon>
        <taxon>Rosaceae</taxon>
        <taxon>Amygdaloideae</taxon>
        <taxon>Maleae</taxon>
        <taxon>Malus</taxon>
    </lineage>
</organism>
<dbReference type="InterPro" id="IPR027942">
    <property type="entry name" value="SEO_N"/>
</dbReference>
<dbReference type="GO" id="GO:0010088">
    <property type="term" value="P:phloem development"/>
    <property type="evidence" value="ECO:0007669"/>
    <property type="project" value="InterPro"/>
</dbReference>
<protein>
    <submittedName>
        <fullName evidence="3">Uncharacterized protein</fullName>
    </submittedName>
</protein>
<dbReference type="Pfam" id="PF14576">
    <property type="entry name" value="SEO_N"/>
    <property type="match status" value="1"/>
</dbReference>